<comment type="caution">
    <text evidence="8">The sequence shown here is derived from an EMBL/GenBank/DDBJ whole genome shotgun (WGS) entry which is preliminary data.</text>
</comment>
<evidence type="ECO:0000256" key="1">
    <source>
        <dbReference type="ARBA" id="ARBA00010617"/>
    </source>
</evidence>
<name>A0A7W9NFC6_9PSEU</name>
<dbReference type="PANTHER" id="PTHR46696">
    <property type="entry name" value="P450, PUTATIVE (EUROFUNG)-RELATED"/>
    <property type="match status" value="1"/>
</dbReference>
<evidence type="ECO:0000256" key="3">
    <source>
        <dbReference type="ARBA" id="ARBA00022723"/>
    </source>
</evidence>
<protein>
    <submittedName>
        <fullName evidence="8">Cytochrome P450</fullName>
    </submittedName>
</protein>
<keyword evidence="5 7" id="KW-0408">Iron</keyword>
<evidence type="ECO:0000256" key="2">
    <source>
        <dbReference type="ARBA" id="ARBA00022617"/>
    </source>
</evidence>
<dbReference type="EMBL" id="JACHIR010000001">
    <property type="protein sequence ID" value="MBB5889868.1"/>
    <property type="molecule type" value="Genomic_DNA"/>
</dbReference>
<evidence type="ECO:0000256" key="4">
    <source>
        <dbReference type="ARBA" id="ARBA00023002"/>
    </source>
</evidence>
<dbReference type="PROSITE" id="PS00086">
    <property type="entry name" value="CYTOCHROME_P450"/>
    <property type="match status" value="1"/>
</dbReference>
<dbReference type="InterPro" id="IPR036396">
    <property type="entry name" value="Cyt_P450_sf"/>
</dbReference>
<dbReference type="GO" id="GO:0016705">
    <property type="term" value="F:oxidoreductase activity, acting on paired donors, with incorporation or reduction of molecular oxygen"/>
    <property type="evidence" value="ECO:0007669"/>
    <property type="project" value="InterPro"/>
</dbReference>
<dbReference type="Gene3D" id="1.10.630.10">
    <property type="entry name" value="Cytochrome P450"/>
    <property type="match status" value="1"/>
</dbReference>
<reference evidence="8 9" key="1">
    <citation type="submission" date="2020-08" db="EMBL/GenBank/DDBJ databases">
        <title>Sequencing the genomes of 1000 actinobacteria strains.</title>
        <authorList>
            <person name="Klenk H.-P."/>
        </authorList>
    </citation>
    <scope>NUCLEOTIDE SEQUENCE [LARGE SCALE GENOMIC DNA]</scope>
    <source>
        <strain evidence="8 9">DSM 43851</strain>
    </source>
</reference>
<dbReference type="SUPFAM" id="SSF48264">
    <property type="entry name" value="Cytochrome P450"/>
    <property type="match status" value="1"/>
</dbReference>
<gene>
    <name evidence="8" type="ORF">BJ998_001064</name>
</gene>
<dbReference type="GO" id="GO:0020037">
    <property type="term" value="F:heme binding"/>
    <property type="evidence" value="ECO:0007669"/>
    <property type="project" value="InterPro"/>
</dbReference>
<dbReference type="AlphaFoldDB" id="A0A7W9NFC6"/>
<dbReference type="Proteomes" id="UP000585638">
    <property type="component" value="Unassembled WGS sequence"/>
</dbReference>
<accession>A0A7W9NFC6</accession>
<dbReference type="GO" id="GO:0004497">
    <property type="term" value="F:monooxygenase activity"/>
    <property type="evidence" value="ECO:0007669"/>
    <property type="project" value="UniProtKB-KW"/>
</dbReference>
<evidence type="ECO:0000256" key="5">
    <source>
        <dbReference type="ARBA" id="ARBA00023004"/>
    </source>
</evidence>
<dbReference type="GO" id="GO:0005506">
    <property type="term" value="F:iron ion binding"/>
    <property type="evidence" value="ECO:0007669"/>
    <property type="project" value="InterPro"/>
</dbReference>
<keyword evidence="4 7" id="KW-0560">Oxidoreductase</keyword>
<organism evidence="8 9">
    <name type="scientific">Kutzneria kofuensis</name>
    <dbReference type="NCBI Taxonomy" id="103725"/>
    <lineage>
        <taxon>Bacteria</taxon>
        <taxon>Bacillati</taxon>
        <taxon>Actinomycetota</taxon>
        <taxon>Actinomycetes</taxon>
        <taxon>Pseudonocardiales</taxon>
        <taxon>Pseudonocardiaceae</taxon>
        <taxon>Kutzneria</taxon>
    </lineage>
</organism>
<keyword evidence="2 7" id="KW-0349">Heme</keyword>
<evidence type="ECO:0000313" key="8">
    <source>
        <dbReference type="EMBL" id="MBB5889868.1"/>
    </source>
</evidence>
<keyword evidence="9" id="KW-1185">Reference proteome</keyword>
<dbReference type="PANTHER" id="PTHR46696:SF1">
    <property type="entry name" value="CYTOCHROME P450 YJIB-RELATED"/>
    <property type="match status" value="1"/>
</dbReference>
<dbReference type="InterPro" id="IPR002397">
    <property type="entry name" value="Cyt_P450_B"/>
</dbReference>
<keyword evidence="6 7" id="KW-0503">Monooxygenase</keyword>
<dbReference type="InterPro" id="IPR017972">
    <property type="entry name" value="Cyt_P450_CS"/>
</dbReference>
<evidence type="ECO:0000313" key="9">
    <source>
        <dbReference type="Proteomes" id="UP000585638"/>
    </source>
</evidence>
<dbReference type="RefSeq" id="WP_184858987.1">
    <property type="nucleotide sequence ID" value="NZ_BAAAWY010000008.1"/>
</dbReference>
<dbReference type="FunFam" id="1.10.630.10:FF:000018">
    <property type="entry name" value="Cytochrome P450 monooxygenase"/>
    <property type="match status" value="1"/>
</dbReference>
<keyword evidence="3 7" id="KW-0479">Metal-binding</keyword>
<dbReference type="Pfam" id="PF00067">
    <property type="entry name" value="p450"/>
    <property type="match status" value="1"/>
</dbReference>
<dbReference type="InterPro" id="IPR001128">
    <property type="entry name" value="Cyt_P450"/>
</dbReference>
<dbReference type="CDD" id="cd20625">
    <property type="entry name" value="CYP164-like"/>
    <property type="match status" value="1"/>
</dbReference>
<dbReference type="PRINTS" id="PR00359">
    <property type="entry name" value="BP450"/>
</dbReference>
<evidence type="ECO:0000256" key="7">
    <source>
        <dbReference type="RuleBase" id="RU000461"/>
    </source>
</evidence>
<comment type="similarity">
    <text evidence="1 7">Belongs to the cytochrome P450 family.</text>
</comment>
<proteinExistence type="inferred from homology"/>
<sequence length="409" mass="45445">MTQRVPRPFDPLDWPAEDIADPYPIYRHYRENDPVHRGRSSLDGRARWYVFRYDDVTRVLTHPHYGHHAVPLLAGIPPECETLWRLVGNWLVFMDPPRHGQLRSLLVGSFSTRVVAGLRPRVAEIARDLIADVGRRPTLDLIEEFAAPLPILVISELLGVHEGSREWLRERAVSLQEASSGRARDYARAEAAATELIDFFRWEARRRRHDPAADLITALVKAGECGSVTEDEVTATCVHLLTAGHETTTNLIGKAVLALLRNPAVLAELRADPELLPSTVDELVRYDCPVQMVTRWAYRDDVLGGQDIREGDSVVLVLGSANRDPLVFPEPDELRPRGRSSRHCGFGGGVHRCLGSALARAEAEIAIAVLFECLPGLHLTDKPVHFAEDMVFHGPRHLVLGTSGGSTDA</sequence>
<evidence type="ECO:0000256" key="6">
    <source>
        <dbReference type="ARBA" id="ARBA00023033"/>
    </source>
</evidence>